<dbReference type="EMBL" id="JARJCN010000141">
    <property type="protein sequence ID" value="KAJ7068976.1"/>
    <property type="molecule type" value="Genomic_DNA"/>
</dbReference>
<evidence type="ECO:0000256" key="1">
    <source>
        <dbReference type="SAM" id="MobiDB-lite"/>
    </source>
</evidence>
<evidence type="ECO:0000313" key="2">
    <source>
        <dbReference type="EMBL" id="KAJ7068976.1"/>
    </source>
</evidence>
<proteinExistence type="predicted"/>
<comment type="caution">
    <text evidence="2">The sequence shown here is derived from an EMBL/GenBank/DDBJ whole genome shotgun (WGS) entry which is preliminary data.</text>
</comment>
<protein>
    <submittedName>
        <fullName evidence="2">Uncharacterized protein</fullName>
    </submittedName>
</protein>
<feature type="region of interest" description="Disordered" evidence="1">
    <location>
        <begin position="84"/>
        <end position="152"/>
    </location>
</feature>
<accession>A0AAD6XDU9</accession>
<reference evidence="2" key="1">
    <citation type="submission" date="2023-03" db="EMBL/GenBank/DDBJ databases">
        <title>Massive genome expansion in bonnet fungi (Mycena s.s.) driven by repeated elements and novel gene families across ecological guilds.</title>
        <authorList>
            <consortium name="Lawrence Berkeley National Laboratory"/>
            <person name="Harder C.B."/>
            <person name="Miyauchi S."/>
            <person name="Viragh M."/>
            <person name="Kuo A."/>
            <person name="Thoen E."/>
            <person name="Andreopoulos B."/>
            <person name="Lu D."/>
            <person name="Skrede I."/>
            <person name="Drula E."/>
            <person name="Henrissat B."/>
            <person name="Morin E."/>
            <person name="Kohler A."/>
            <person name="Barry K."/>
            <person name="LaButti K."/>
            <person name="Morin E."/>
            <person name="Salamov A."/>
            <person name="Lipzen A."/>
            <person name="Mereny Z."/>
            <person name="Hegedus B."/>
            <person name="Baldrian P."/>
            <person name="Stursova M."/>
            <person name="Weitz H."/>
            <person name="Taylor A."/>
            <person name="Grigoriev I.V."/>
            <person name="Nagy L.G."/>
            <person name="Martin F."/>
            <person name="Kauserud H."/>
        </authorList>
    </citation>
    <scope>NUCLEOTIDE SEQUENCE</scope>
    <source>
        <strain evidence="2">CBHHK173m</strain>
    </source>
</reference>
<sequence length="171" mass="18187">MMRTSRCGGSLRPWLQNRIRRSRPSGSHKVAISSFAAALASLPAYALLSSVVSAKPHFRPRCTLAPRLLCASPAVPAARCLSASHTRRQARAPIPARSPQVGAPVPSHDGLPAPRESPLEAVRPCPSPPTTLRSNALQCAPSPSPSCPPRRARRIARESAARCASAAWTRP</sequence>
<evidence type="ECO:0000313" key="3">
    <source>
        <dbReference type="Proteomes" id="UP001222325"/>
    </source>
</evidence>
<keyword evidence="3" id="KW-1185">Reference proteome</keyword>
<name>A0AAD6XDU9_9AGAR</name>
<organism evidence="2 3">
    <name type="scientific">Mycena belliarum</name>
    <dbReference type="NCBI Taxonomy" id="1033014"/>
    <lineage>
        <taxon>Eukaryota</taxon>
        <taxon>Fungi</taxon>
        <taxon>Dikarya</taxon>
        <taxon>Basidiomycota</taxon>
        <taxon>Agaricomycotina</taxon>
        <taxon>Agaricomycetes</taxon>
        <taxon>Agaricomycetidae</taxon>
        <taxon>Agaricales</taxon>
        <taxon>Marasmiineae</taxon>
        <taxon>Mycenaceae</taxon>
        <taxon>Mycena</taxon>
    </lineage>
</organism>
<dbReference type="AlphaFoldDB" id="A0AAD6XDU9"/>
<dbReference type="Proteomes" id="UP001222325">
    <property type="component" value="Unassembled WGS sequence"/>
</dbReference>
<gene>
    <name evidence="2" type="ORF">B0H15DRAFT_871401</name>
</gene>